<dbReference type="Gene3D" id="3.90.550.10">
    <property type="entry name" value="Spore Coat Polysaccharide Biosynthesis Protein SpsA, Chain A"/>
    <property type="match status" value="1"/>
</dbReference>
<reference evidence="3 4" key="1">
    <citation type="submission" date="2021-01" db="EMBL/GenBank/DDBJ databases">
        <title>Genome seq and assembly of Devosia sp. LEGU1.</title>
        <authorList>
            <person name="Chhetri G."/>
        </authorList>
    </citation>
    <scope>NUCLEOTIDE SEQUENCE [LARGE SCALE GENOMIC DNA]</scope>
    <source>
        <strain evidence="3 4">LEGU1</strain>
    </source>
</reference>
<evidence type="ECO:0000313" key="4">
    <source>
        <dbReference type="Proteomes" id="UP000595857"/>
    </source>
</evidence>
<sequence>MVEPSQGAVVVLAAGLSRRFGADDKLLADLDGRPLAQHCAETLSRLAFAHHIAVCQDSTPITTLFAESGFTVVINPDSAQGQASSLAVGVAEAASHGASFVLICLADMPFITAEHLLRLLDALDQSPSGIAASAHPDLAPTPPAIFAAQHFPELTALTGDQGARDLLRKAQIVIAGEGELADFDTPADFG</sequence>
<dbReference type="RefSeq" id="WP_201633199.1">
    <property type="nucleotide sequence ID" value="NZ_CP068046.1"/>
</dbReference>
<accession>A0ABX7C5C8</accession>
<name>A0ABX7C5C8_9HYPH</name>
<organism evidence="3 4">
    <name type="scientific">Devosia rhizoryzae</name>
    <dbReference type="NCBI Taxonomy" id="2774137"/>
    <lineage>
        <taxon>Bacteria</taxon>
        <taxon>Pseudomonadati</taxon>
        <taxon>Pseudomonadota</taxon>
        <taxon>Alphaproteobacteria</taxon>
        <taxon>Hyphomicrobiales</taxon>
        <taxon>Devosiaceae</taxon>
        <taxon>Devosia</taxon>
    </lineage>
</organism>
<evidence type="ECO:0000256" key="1">
    <source>
        <dbReference type="ARBA" id="ARBA00022842"/>
    </source>
</evidence>
<evidence type="ECO:0000259" key="2">
    <source>
        <dbReference type="Pfam" id="PF12804"/>
    </source>
</evidence>
<dbReference type="EMBL" id="CP068046">
    <property type="protein sequence ID" value="QQR39291.1"/>
    <property type="molecule type" value="Genomic_DNA"/>
</dbReference>
<keyword evidence="1" id="KW-0460">Magnesium</keyword>
<feature type="domain" description="MobA-like NTP transferase" evidence="2">
    <location>
        <begin position="9"/>
        <end position="170"/>
    </location>
</feature>
<keyword evidence="4" id="KW-1185">Reference proteome</keyword>
<dbReference type="PANTHER" id="PTHR43777">
    <property type="entry name" value="MOLYBDENUM COFACTOR CYTIDYLYLTRANSFERASE"/>
    <property type="match status" value="1"/>
</dbReference>
<dbReference type="PANTHER" id="PTHR43777:SF1">
    <property type="entry name" value="MOLYBDENUM COFACTOR CYTIDYLYLTRANSFERASE"/>
    <property type="match status" value="1"/>
</dbReference>
<dbReference type="InterPro" id="IPR025877">
    <property type="entry name" value="MobA-like_NTP_Trfase"/>
</dbReference>
<gene>
    <name evidence="3" type="ORF">JI748_16455</name>
</gene>
<evidence type="ECO:0000313" key="3">
    <source>
        <dbReference type="EMBL" id="QQR39291.1"/>
    </source>
</evidence>
<dbReference type="Proteomes" id="UP000595857">
    <property type="component" value="Chromosome"/>
</dbReference>
<proteinExistence type="predicted"/>
<dbReference type="InterPro" id="IPR029044">
    <property type="entry name" value="Nucleotide-diphossugar_trans"/>
</dbReference>
<dbReference type="SUPFAM" id="SSF53448">
    <property type="entry name" value="Nucleotide-diphospho-sugar transferases"/>
    <property type="match status" value="1"/>
</dbReference>
<protein>
    <submittedName>
        <fullName evidence="3">Nucleotidyltransferase family protein</fullName>
    </submittedName>
</protein>
<dbReference type="CDD" id="cd04182">
    <property type="entry name" value="GT_2_like_f"/>
    <property type="match status" value="1"/>
</dbReference>
<dbReference type="Pfam" id="PF12804">
    <property type="entry name" value="NTP_transf_3"/>
    <property type="match status" value="1"/>
</dbReference>